<feature type="compositionally biased region" description="Polar residues" evidence="2">
    <location>
        <begin position="243"/>
        <end position="270"/>
    </location>
</feature>
<dbReference type="AlphaFoldDB" id="A0A1W0WAQ2"/>
<comment type="caution">
    <text evidence="4">The sequence shown here is derived from an EMBL/GenBank/DDBJ whole genome shotgun (WGS) entry which is preliminary data.</text>
</comment>
<gene>
    <name evidence="4" type="ORF">BV898_13464</name>
</gene>
<dbReference type="SUPFAM" id="SSF48403">
    <property type="entry name" value="Ankyrin repeat"/>
    <property type="match status" value="1"/>
</dbReference>
<feature type="repeat" description="ANK" evidence="1">
    <location>
        <begin position="98"/>
        <end position="124"/>
    </location>
</feature>
<evidence type="ECO:0000313" key="5">
    <source>
        <dbReference type="Proteomes" id="UP000192578"/>
    </source>
</evidence>
<dbReference type="PROSITE" id="PS50954">
    <property type="entry name" value="LEM"/>
    <property type="match status" value="1"/>
</dbReference>
<dbReference type="GO" id="GO:0000712">
    <property type="term" value="P:resolution of meiotic recombination intermediates"/>
    <property type="evidence" value="ECO:0007669"/>
    <property type="project" value="TreeGrafter"/>
</dbReference>
<accession>A0A1W0WAQ2</accession>
<dbReference type="Pfam" id="PF03020">
    <property type="entry name" value="LEM"/>
    <property type="match status" value="1"/>
</dbReference>
<dbReference type="CDD" id="cd12934">
    <property type="entry name" value="LEM"/>
    <property type="match status" value="1"/>
</dbReference>
<proteinExistence type="predicted"/>
<dbReference type="InterPro" id="IPR002110">
    <property type="entry name" value="Ankyrin_rpt"/>
</dbReference>
<dbReference type="PROSITE" id="PS50088">
    <property type="entry name" value="ANK_REPEAT"/>
    <property type="match status" value="1"/>
</dbReference>
<keyword evidence="1" id="KW-0040">ANK repeat</keyword>
<protein>
    <submittedName>
        <fullName evidence="4">Ankyrin repeat and LEM domain-containing protein 1</fullName>
    </submittedName>
</protein>
<dbReference type="PROSITE" id="PS50297">
    <property type="entry name" value="ANK_REP_REGION"/>
    <property type="match status" value="1"/>
</dbReference>
<feature type="compositionally biased region" description="Polar residues" evidence="2">
    <location>
        <begin position="328"/>
        <end position="341"/>
    </location>
</feature>
<feature type="compositionally biased region" description="Low complexity" evidence="2">
    <location>
        <begin position="315"/>
        <end position="327"/>
    </location>
</feature>
<dbReference type="Proteomes" id="UP000192578">
    <property type="component" value="Unassembled WGS sequence"/>
</dbReference>
<dbReference type="GO" id="GO:0004520">
    <property type="term" value="F:DNA endonuclease activity"/>
    <property type="evidence" value="ECO:0007669"/>
    <property type="project" value="TreeGrafter"/>
</dbReference>
<dbReference type="Gene3D" id="1.25.40.20">
    <property type="entry name" value="Ankyrin repeat-containing domain"/>
    <property type="match status" value="1"/>
</dbReference>
<dbReference type="InterPro" id="IPR011015">
    <property type="entry name" value="LEM/LEM-like_dom_sf"/>
</dbReference>
<feature type="domain" description="LEM" evidence="3">
    <location>
        <begin position="368"/>
        <end position="413"/>
    </location>
</feature>
<dbReference type="Pfam" id="PF12796">
    <property type="entry name" value="Ank_2"/>
    <property type="match status" value="1"/>
</dbReference>
<dbReference type="GO" id="GO:0005737">
    <property type="term" value="C:cytoplasm"/>
    <property type="evidence" value="ECO:0007669"/>
    <property type="project" value="TreeGrafter"/>
</dbReference>
<name>A0A1W0WAQ2_HYPEX</name>
<dbReference type="Pfam" id="PF22945">
    <property type="entry name" value="LEM-3_GIY-YIG"/>
    <property type="match status" value="1"/>
</dbReference>
<dbReference type="CDD" id="cd10454">
    <property type="entry name" value="GIY-YIG_COG3680_Meta"/>
    <property type="match status" value="1"/>
</dbReference>
<dbReference type="PANTHER" id="PTHR46427:SF1">
    <property type="entry name" value="ANKYRIN REPEAT AND LEM DOMAIN-CONTAINING PROTEIN 1"/>
    <property type="match status" value="1"/>
</dbReference>
<dbReference type="Gene3D" id="1.10.720.40">
    <property type="match status" value="1"/>
</dbReference>
<keyword evidence="5" id="KW-1185">Reference proteome</keyword>
<evidence type="ECO:0000313" key="4">
    <source>
        <dbReference type="EMBL" id="OQV12271.1"/>
    </source>
</evidence>
<dbReference type="EMBL" id="MTYJ01000149">
    <property type="protein sequence ID" value="OQV12271.1"/>
    <property type="molecule type" value="Genomic_DNA"/>
</dbReference>
<dbReference type="SMART" id="SM00540">
    <property type="entry name" value="LEM"/>
    <property type="match status" value="1"/>
</dbReference>
<dbReference type="PANTHER" id="PTHR46427">
    <property type="entry name" value="ANKYRIN REPEAT AND LEM DOMAIN-CONTAINING PROTEIN 1"/>
    <property type="match status" value="1"/>
</dbReference>
<dbReference type="SMART" id="SM00248">
    <property type="entry name" value="ANK"/>
    <property type="match status" value="2"/>
</dbReference>
<dbReference type="InterPro" id="IPR036770">
    <property type="entry name" value="Ankyrin_rpt-contain_sf"/>
</dbReference>
<organism evidence="4 5">
    <name type="scientific">Hypsibius exemplaris</name>
    <name type="common">Freshwater tardigrade</name>
    <dbReference type="NCBI Taxonomy" id="2072580"/>
    <lineage>
        <taxon>Eukaryota</taxon>
        <taxon>Metazoa</taxon>
        <taxon>Ecdysozoa</taxon>
        <taxon>Tardigrada</taxon>
        <taxon>Eutardigrada</taxon>
        <taxon>Parachela</taxon>
        <taxon>Hypsibioidea</taxon>
        <taxon>Hypsibiidae</taxon>
        <taxon>Hypsibius</taxon>
    </lineage>
</organism>
<dbReference type="OrthoDB" id="1601181at2759"/>
<dbReference type="GO" id="GO:0000724">
    <property type="term" value="P:double-strand break repair via homologous recombination"/>
    <property type="evidence" value="ECO:0007669"/>
    <property type="project" value="TreeGrafter"/>
</dbReference>
<evidence type="ECO:0000256" key="2">
    <source>
        <dbReference type="SAM" id="MobiDB-lite"/>
    </source>
</evidence>
<feature type="compositionally biased region" description="Polar residues" evidence="2">
    <location>
        <begin position="165"/>
        <end position="197"/>
    </location>
</feature>
<dbReference type="GO" id="GO:0005654">
    <property type="term" value="C:nucleoplasm"/>
    <property type="evidence" value="ECO:0007669"/>
    <property type="project" value="TreeGrafter"/>
</dbReference>
<reference evidence="5" key="1">
    <citation type="submission" date="2017-01" db="EMBL/GenBank/DDBJ databases">
        <title>Comparative genomics of anhydrobiosis in the tardigrade Hypsibius dujardini.</title>
        <authorList>
            <person name="Yoshida Y."/>
            <person name="Koutsovoulos G."/>
            <person name="Laetsch D."/>
            <person name="Stevens L."/>
            <person name="Kumar S."/>
            <person name="Horikawa D."/>
            <person name="Ishino K."/>
            <person name="Komine S."/>
            <person name="Tomita M."/>
            <person name="Blaxter M."/>
            <person name="Arakawa K."/>
        </authorList>
    </citation>
    <scope>NUCLEOTIDE SEQUENCE [LARGE SCALE GENOMIC DNA]</scope>
    <source>
        <strain evidence="5">Z151</strain>
    </source>
</reference>
<evidence type="ECO:0000259" key="3">
    <source>
        <dbReference type="PROSITE" id="PS50954"/>
    </source>
</evidence>
<feature type="region of interest" description="Disordered" evidence="2">
    <location>
        <begin position="165"/>
        <end position="200"/>
    </location>
</feature>
<evidence type="ECO:0000256" key="1">
    <source>
        <dbReference type="PROSITE-ProRule" id="PRU00023"/>
    </source>
</evidence>
<dbReference type="SUPFAM" id="SSF63451">
    <property type="entry name" value="LEM domain"/>
    <property type="match status" value="1"/>
</dbReference>
<dbReference type="InterPro" id="IPR003887">
    <property type="entry name" value="LEM_dom"/>
</dbReference>
<dbReference type="InterPro" id="IPR034998">
    <property type="entry name" value="ANKLE1"/>
</dbReference>
<sequence length="662" mass="72935">MSRMRTSRGQAAAYLDQRKPCPAFIVETDAISLTNSIVQGDRMSLQNLLRSGVNPNGPVDEFGTTPMHVAAGCEVACGAWMLEEMMREGGNPNIRNAEGLTPVHLACMSNRVACLRALIEHGGDPLEKCADNRNAKGYAQKYNALECISFLTGFLRESSRPVLSTLNEGPRMQRQNSGTSLASQSTQYHSACSSPTSKPDPILRQAAAYLESKKQLLTGKYPDADYDSDDAYFSPPKKAVFKQRSTSGTRDVPRSSRTSQPRFTQHAFSSDSEDEGFYQSRSSSKTRAPSLGRIAGSKASQWQPVDEPATNGFRSLSKPSSRTNSSSNLHAANNGQASSTSRVRRASGKENDTRPTVPDTTDIVRQELAAYAAITDHELRQQLQELGFHAGPITSSSSRAVYIKRLILLKRLDSEATNQPTSRSINQSTGCSVSQAASRNGGLTSCRLSVPRQSSSSSSSVFCQELEQVITGSCDKKQMAKLEADFAAVFRDLPPRSYHFNYLLIDPRITQNLPHQVDHATEANVQRCLRTFLRGVFYIGKGKDARPCQHLVDAKRVYRDMNAKTSPKLDRICSIWENAYGIVSLNLFDHRSDEEASSREALMIEALGLTQLTNERHATAHETIKKWSGSRRRLLGSAFLVHAFQSLLHAGEQQIFPEGIRS</sequence>
<feature type="region of interest" description="Disordered" evidence="2">
    <location>
        <begin position="235"/>
        <end position="362"/>
    </location>
</feature>